<dbReference type="PANTHER" id="PTHR16504">
    <property type="entry name" value="5'(3')-DEOXYRIBONUCLEOTIDASE"/>
    <property type="match status" value="1"/>
</dbReference>
<dbReference type="GeneID" id="118887294"/>
<keyword evidence="2" id="KW-1185">Reference proteome</keyword>
<dbReference type="AlphaFoldDB" id="A0A8B8W9Z0"/>
<dbReference type="SUPFAM" id="SSF56784">
    <property type="entry name" value="HAD-like"/>
    <property type="match status" value="1"/>
</dbReference>
<sequence length="362" mass="39490">MIRLRGWCARRPRGAAVPAGPAGLRWASGGPAGRALRVLVDMDGVLADFEGGFLRKFRARFPDQPFIALEDRRGFWVSEQYDRLQPGLSFPVALRLRVFLDGTQGVTEKAISIWESENFFFDLEPLPGAVEAVKQMANLESTDVFICTSPIKMYKYCPFEKVELHKTETSLEIGNCRVAKPRGMVCSPGVGSHQRWAQGCSCPEEAEELPRSGKVGLGAQSPCSGADLGRGAACPLGTSPRPAPREKQTHTVSQRSAPPARHTEGMRPRRGVAGAPLCASSSGHPSTRQDPSAQHSPLSSRWLRPAVSVPGVPTSLSHVRPSLRGWKHHPSYPSVPQQACFLLRLFLKHTSVSVAIWGEMLT</sequence>
<name>A0A8B8W9Z0_BALMU</name>
<accession>A0A8B8W9Z0</accession>
<dbReference type="InterPro" id="IPR023214">
    <property type="entry name" value="HAD_sf"/>
</dbReference>
<protein>
    <submittedName>
        <fullName evidence="3">5'(3')-deoxyribonucleotidase, mitochondrial isoform X1</fullName>
    </submittedName>
</protein>
<dbReference type="RefSeq" id="XP_036693938.1">
    <property type="nucleotide sequence ID" value="XM_036838043.1"/>
</dbReference>
<organism evidence="2 3">
    <name type="scientific">Balaenoptera musculus</name>
    <name type="common">Blue whale</name>
    <dbReference type="NCBI Taxonomy" id="9771"/>
    <lineage>
        <taxon>Eukaryota</taxon>
        <taxon>Metazoa</taxon>
        <taxon>Chordata</taxon>
        <taxon>Craniata</taxon>
        <taxon>Vertebrata</taxon>
        <taxon>Euteleostomi</taxon>
        <taxon>Mammalia</taxon>
        <taxon>Eutheria</taxon>
        <taxon>Laurasiatheria</taxon>
        <taxon>Artiodactyla</taxon>
        <taxon>Whippomorpha</taxon>
        <taxon>Cetacea</taxon>
        <taxon>Mysticeti</taxon>
        <taxon>Balaenopteridae</taxon>
        <taxon>Balaenoptera</taxon>
    </lineage>
</organism>
<evidence type="ECO:0000256" key="1">
    <source>
        <dbReference type="SAM" id="MobiDB-lite"/>
    </source>
</evidence>
<dbReference type="GO" id="GO:0009223">
    <property type="term" value="P:pyrimidine deoxyribonucleotide catabolic process"/>
    <property type="evidence" value="ECO:0007669"/>
    <property type="project" value="TreeGrafter"/>
</dbReference>
<dbReference type="GO" id="GO:0005739">
    <property type="term" value="C:mitochondrion"/>
    <property type="evidence" value="ECO:0007669"/>
    <property type="project" value="TreeGrafter"/>
</dbReference>
<gene>
    <name evidence="3" type="primary">NT5M</name>
</gene>
<dbReference type="Proteomes" id="UP000694857">
    <property type="component" value="Chromosome 20"/>
</dbReference>
<reference evidence="3" key="1">
    <citation type="submission" date="2025-08" db="UniProtKB">
        <authorList>
            <consortium name="RefSeq"/>
        </authorList>
    </citation>
    <scope>IDENTIFICATION</scope>
    <source>
        <tissue evidence="3">Epidermis and Blubber</tissue>
    </source>
</reference>
<dbReference type="GO" id="GO:0008253">
    <property type="term" value="F:5'-nucleotidase activity"/>
    <property type="evidence" value="ECO:0007669"/>
    <property type="project" value="TreeGrafter"/>
</dbReference>
<proteinExistence type="predicted"/>
<dbReference type="CTD" id="56953"/>
<feature type="compositionally biased region" description="Polar residues" evidence="1">
    <location>
        <begin position="279"/>
        <end position="299"/>
    </location>
</feature>
<dbReference type="InterPro" id="IPR036412">
    <property type="entry name" value="HAD-like_sf"/>
</dbReference>
<feature type="region of interest" description="Disordered" evidence="1">
    <location>
        <begin position="234"/>
        <end position="301"/>
    </location>
</feature>
<dbReference type="KEGG" id="bmus:118887294"/>
<dbReference type="Gene3D" id="1.10.40.40">
    <property type="entry name" value="Deoxyribonucleotidase, domain 2"/>
    <property type="match status" value="1"/>
</dbReference>
<evidence type="ECO:0000313" key="2">
    <source>
        <dbReference type="Proteomes" id="UP000694857"/>
    </source>
</evidence>
<dbReference type="Gene3D" id="3.40.50.1000">
    <property type="entry name" value="HAD superfamily/HAD-like"/>
    <property type="match status" value="1"/>
</dbReference>
<dbReference type="OrthoDB" id="10248475at2759"/>
<evidence type="ECO:0000313" key="3">
    <source>
        <dbReference type="RefSeq" id="XP_036693938.1"/>
    </source>
</evidence>
<dbReference type="PANTHER" id="PTHR16504:SF6">
    <property type="entry name" value="5'(3')-DEOXYRIBONUCLEOTIDASE, MITOCHONDRIAL"/>
    <property type="match status" value="1"/>
</dbReference>